<accession>A0A2K2FJ27</accession>
<keyword evidence="5" id="KW-1133">Transmembrane helix</keyword>
<evidence type="ECO:0000313" key="8">
    <source>
        <dbReference type="Proteomes" id="UP000236151"/>
    </source>
</evidence>
<dbReference type="PRINTS" id="PR00834">
    <property type="entry name" value="PROTEASES2C"/>
</dbReference>
<dbReference type="Gene3D" id="2.40.10.10">
    <property type="entry name" value="Trypsin-like serine proteases"/>
    <property type="match status" value="2"/>
</dbReference>
<dbReference type="Pfam" id="PF13365">
    <property type="entry name" value="Trypsin_2"/>
    <property type="match status" value="1"/>
</dbReference>
<evidence type="ECO:0000256" key="3">
    <source>
        <dbReference type="ARBA" id="ARBA00022801"/>
    </source>
</evidence>
<dbReference type="PANTHER" id="PTHR43343:SF3">
    <property type="entry name" value="PROTEASE DO-LIKE 8, CHLOROPLASTIC"/>
    <property type="match status" value="1"/>
</dbReference>
<dbReference type="SUPFAM" id="SSF50156">
    <property type="entry name" value="PDZ domain-like"/>
    <property type="match status" value="1"/>
</dbReference>
<sequence length="463" mass="49458">MNYNSGSDAKEKPTSSYQSNPQNYFYSSNYSSGSNASGAQYTNPGSRYQGNASGDFDNTNKTPYYYTENYKKKKKKGIGLVHITAVALISSILGGAVVGSFLLFVAPTIPAFSKYLPTQTAASSNTTTKVEYKIAEVNSQVTAIAEKASPSIVGIRVTAFRQNFLFGSMQPSEGSGIIIREDGYILTNNHVIEDAVNTETGKISDAAKIEVILPNQQDKPYTAQIVGRDARTDMAVIKIDATGLPVAELGDSDKVKVGEMAVAIGNPGGLEFMGSVTVGVISGINRTVQIDEKKQLKVIQTDASINPGNSGGALLNSQGQVIGINTLKAQTQLGYEGIGFAVPINEAKAIADSLIASGYVKGRPKLGVTIDLTYTEDIANKNNMPVGLLVSAVEPFSAAFKAGIQKNDIITKFDGKPVKTFDELEEIKNSHKPGDVVSIEVYRYQEDKTLKLEITIGEDKSGN</sequence>
<dbReference type="SMART" id="SM00228">
    <property type="entry name" value="PDZ"/>
    <property type="match status" value="1"/>
</dbReference>
<feature type="domain" description="PDZ" evidence="6">
    <location>
        <begin position="361"/>
        <end position="445"/>
    </location>
</feature>
<comment type="similarity">
    <text evidence="1">Belongs to the peptidase S1C family.</text>
</comment>
<organism evidence="7 8">
    <name type="scientific">Clostridium thermosuccinogenes</name>
    <dbReference type="NCBI Taxonomy" id="84032"/>
    <lineage>
        <taxon>Bacteria</taxon>
        <taxon>Bacillati</taxon>
        <taxon>Bacillota</taxon>
        <taxon>Clostridia</taxon>
        <taxon>Eubacteriales</taxon>
        <taxon>Clostridiaceae</taxon>
        <taxon>Clostridium</taxon>
    </lineage>
</organism>
<proteinExistence type="inferred from homology"/>
<dbReference type="PANTHER" id="PTHR43343">
    <property type="entry name" value="PEPTIDASE S12"/>
    <property type="match status" value="1"/>
</dbReference>
<keyword evidence="5" id="KW-0812">Transmembrane</keyword>
<evidence type="ECO:0000256" key="5">
    <source>
        <dbReference type="SAM" id="Phobius"/>
    </source>
</evidence>
<dbReference type="InterPro" id="IPR001478">
    <property type="entry name" value="PDZ"/>
</dbReference>
<dbReference type="KEGG" id="cthd:CDO33_06640"/>
<dbReference type="InterPro" id="IPR051201">
    <property type="entry name" value="Chloro_Bact_Ser_Proteases"/>
</dbReference>
<feature type="compositionally biased region" description="Polar residues" evidence="4">
    <location>
        <begin position="42"/>
        <end position="52"/>
    </location>
</feature>
<evidence type="ECO:0000259" key="6">
    <source>
        <dbReference type="PROSITE" id="PS50106"/>
    </source>
</evidence>
<evidence type="ECO:0000313" key="7">
    <source>
        <dbReference type="EMBL" id="PNU00789.1"/>
    </source>
</evidence>
<dbReference type="Proteomes" id="UP000236151">
    <property type="component" value="Unassembled WGS sequence"/>
</dbReference>
<keyword evidence="5" id="KW-0472">Membrane</keyword>
<comment type="caution">
    <text evidence="7">The sequence shown here is derived from an EMBL/GenBank/DDBJ whole genome shotgun (WGS) entry which is preliminary data.</text>
</comment>
<protein>
    <recommendedName>
        <fullName evidence="6">PDZ domain-containing protein</fullName>
    </recommendedName>
</protein>
<dbReference type="Gene3D" id="2.30.42.10">
    <property type="match status" value="1"/>
</dbReference>
<gene>
    <name evidence="7" type="ORF">CDQ84_04630</name>
</gene>
<keyword evidence="8" id="KW-1185">Reference proteome</keyword>
<keyword evidence="2" id="KW-0645">Protease</keyword>
<name>A0A2K2FJ27_9CLOT</name>
<evidence type="ECO:0000256" key="1">
    <source>
        <dbReference type="ARBA" id="ARBA00010541"/>
    </source>
</evidence>
<dbReference type="SUPFAM" id="SSF50494">
    <property type="entry name" value="Trypsin-like serine proteases"/>
    <property type="match status" value="1"/>
</dbReference>
<feature type="region of interest" description="Disordered" evidence="4">
    <location>
        <begin position="1"/>
        <end position="23"/>
    </location>
</feature>
<dbReference type="AlphaFoldDB" id="A0A2K2FJ27"/>
<dbReference type="InterPro" id="IPR009003">
    <property type="entry name" value="Peptidase_S1_PA"/>
</dbReference>
<dbReference type="Pfam" id="PF13180">
    <property type="entry name" value="PDZ_2"/>
    <property type="match status" value="1"/>
</dbReference>
<reference evidence="7 8" key="1">
    <citation type="submission" date="2017-06" db="EMBL/GenBank/DDBJ databases">
        <title>Investigating the central metabolism of Clostridium thermosuccinogenes.</title>
        <authorList>
            <person name="Koendjbiharie J.G."/>
            <person name="van Kranenburg R."/>
        </authorList>
    </citation>
    <scope>NUCLEOTIDE SEQUENCE [LARGE SCALE GENOMIC DNA]</scope>
    <source>
        <strain evidence="7 8">DSM 5806</strain>
    </source>
</reference>
<feature type="transmembrane region" description="Helical" evidence="5">
    <location>
        <begin position="80"/>
        <end position="106"/>
    </location>
</feature>
<feature type="region of interest" description="Disordered" evidence="4">
    <location>
        <begin position="36"/>
        <end position="55"/>
    </location>
</feature>
<dbReference type="InterPro" id="IPR043504">
    <property type="entry name" value="Peptidase_S1_PA_chymotrypsin"/>
</dbReference>
<dbReference type="InterPro" id="IPR001940">
    <property type="entry name" value="Peptidase_S1C"/>
</dbReference>
<dbReference type="OrthoDB" id="9758917at2"/>
<dbReference type="PROSITE" id="PS50106">
    <property type="entry name" value="PDZ"/>
    <property type="match status" value="1"/>
</dbReference>
<dbReference type="GO" id="GO:0004252">
    <property type="term" value="F:serine-type endopeptidase activity"/>
    <property type="evidence" value="ECO:0007669"/>
    <property type="project" value="InterPro"/>
</dbReference>
<keyword evidence="3" id="KW-0378">Hydrolase</keyword>
<dbReference type="InterPro" id="IPR036034">
    <property type="entry name" value="PDZ_sf"/>
</dbReference>
<evidence type="ECO:0000256" key="2">
    <source>
        <dbReference type="ARBA" id="ARBA00022670"/>
    </source>
</evidence>
<dbReference type="GO" id="GO:0006508">
    <property type="term" value="P:proteolysis"/>
    <property type="evidence" value="ECO:0007669"/>
    <property type="project" value="UniProtKB-KW"/>
</dbReference>
<dbReference type="EMBL" id="NIOJ01000007">
    <property type="protein sequence ID" value="PNU00789.1"/>
    <property type="molecule type" value="Genomic_DNA"/>
</dbReference>
<evidence type="ECO:0000256" key="4">
    <source>
        <dbReference type="SAM" id="MobiDB-lite"/>
    </source>
</evidence>